<organism evidence="3 4">
    <name type="scientific">Lacticaseibacillus manihotivorans DSM 13343 = JCM 12514</name>
    <dbReference type="NCBI Taxonomy" id="1423769"/>
    <lineage>
        <taxon>Bacteria</taxon>
        <taxon>Bacillati</taxon>
        <taxon>Bacillota</taxon>
        <taxon>Bacilli</taxon>
        <taxon>Lactobacillales</taxon>
        <taxon>Lactobacillaceae</taxon>
        <taxon>Lacticaseibacillus</taxon>
    </lineage>
</organism>
<protein>
    <recommendedName>
        <fullName evidence="2">Sensor histidine kinase NatK-like C-terminal domain-containing protein</fullName>
    </recommendedName>
</protein>
<dbReference type="InterPro" id="IPR032834">
    <property type="entry name" value="NatK-like_C"/>
</dbReference>
<evidence type="ECO:0000313" key="4">
    <source>
        <dbReference type="Proteomes" id="UP000051790"/>
    </source>
</evidence>
<keyword evidence="1" id="KW-1133">Transmembrane helix</keyword>
<dbReference type="PANTHER" id="PTHR40448:SF1">
    <property type="entry name" value="TWO-COMPONENT SENSOR HISTIDINE KINASE"/>
    <property type="match status" value="1"/>
</dbReference>
<gene>
    <name evidence="3" type="ORF">FD01_GL002906</name>
</gene>
<dbReference type="Pfam" id="PF14501">
    <property type="entry name" value="HATPase_c_5"/>
    <property type="match status" value="1"/>
</dbReference>
<dbReference type="EMBL" id="AZEU01000055">
    <property type="protein sequence ID" value="KRL51933.1"/>
    <property type="molecule type" value="Genomic_DNA"/>
</dbReference>
<feature type="transmembrane region" description="Helical" evidence="1">
    <location>
        <begin position="182"/>
        <end position="202"/>
    </location>
</feature>
<evidence type="ECO:0000259" key="2">
    <source>
        <dbReference type="Pfam" id="PF14501"/>
    </source>
</evidence>
<dbReference type="PANTHER" id="PTHR40448">
    <property type="entry name" value="TWO-COMPONENT SENSOR HISTIDINE KINASE"/>
    <property type="match status" value="1"/>
</dbReference>
<dbReference type="Proteomes" id="UP000051790">
    <property type="component" value="Unassembled WGS sequence"/>
</dbReference>
<feature type="transmembrane region" description="Helical" evidence="1">
    <location>
        <begin position="78"/>
        <end position="100"/>
    </location>
</feature>
<feature type="transmembrane region" description="Helical" evidence="1">
    <location>
        <begin position="35"/>
        <end position="66"/>
    </location>
</feature>
<feature type="transmembrane region" description="Helical" evidence="1">
    <location>
        <begin position="6"/>
        <end position="23"/>
    </location>
</feature>
<comment type="caution">
    <text evidence="3">The sequence shown here is derived from an EMBL/GenBank/DDBJ whole genome shotgun (WGS) entry which is preliminary data.</text>
</comment>
<dbReference type="RefSeq" id="WP_054715896.1">
    <property type="nucleotide sequence ID" value="NZ_AZEU01000055.1"/>
</dbReference>
<dbReference type="PATRIC" id="fig|1423769.4.peg.3135"/>
<name>A0A0R1R3J5_9LACO</name>
<dbReference type="OrthoDB" id="1652078at2"/>
<dbReference type="GO" id="GO:0042802">
    <property type="term" value="F:identical protein binding"/>
    <property type="evidence" value="ECO:0007669"/>
    <property type="project" value="TreeGrafter"/>
</dbReference>
<reference evidence="3 4" key="1">
    <citation type="journal article" date="2015" name="Genome Announc.">
        <title>Expanding the biotechnology potential of lactobacilli through comparative genomics of 213 strains and associated genera.</title>
        <authorList>
            <person name="Sun Z."/>
            <person name="Harris H.M."/>
            <person name="McCann A."/>
            <person name="Guo C."/>
            <person name="Argimon S."/>
            <person name="Zhang W."/>
            <person name="Yang X."/>
            <person name="Jeffery I.B."/>
            <person name="Cooney J.C."/>
            <person name="Kagawa T.F."/>
            <person name="Liu W."/>
            <person name="Song Y."/>
            <person name="Salvetti E."/>
            <person name="Wrobel A."/>
            <person name="Rasinkangas P."/>
            <person name="Parkhill J."/>
            <person name="Rea M.C."/>
            <person name="O'Sullivan O."/>
            <person name="Ritari J."/>
            <person name="Douillard F.P."/>
            <person name="Paul Ross R."/>
            <person name="Yang R."/>
            <person name="Briner A.E."/>
            <person name="Felis G.E."/>
            <person name="de Vos W.M."/>
            <person name="Barrangou R."/>
            <person name="Klaenhammer T.R."/>
            <person name="Caufield P.W."/>
            <person name="Cui Y."/>
            <person name="Zhang H."/>
            <person name="O'Toole P.W."/>
        </authorList>
    </citation>
    <scope>NUCLEOTIDE SEQUENCE [LARGE SCALE GENOMIC DNA]</scope>
    <source>
        <strain evidence="3 4">DSM 13343</strain>
    </source>
</reference>
<feature type="transmembrane region" description="Helical" evidence="1">
    <location>
        <begin position="112"/>
        <end position="130"/>
    </location>
</feature>
<dbReference type="AlphaFoldDB" id="A0A0R1R3J5"/>
<proteinExistence type="predicted"/>
<feature type="domain" description="Sensor histidine kinase NatK-like C-terminal" evidence="2">
    <location>
        <begin position="328"/>
        <end position="415"/>
    </location>
</feature>
<accession>A0A0R1R3J5</accession>
<evidence type="ECO:0000313" key="3">
    <source>
        <dbReference type="EMBL" id="KRL51933.1"/>
    </source>
</evidence>
<keyword evidence="4" id="KW-1185">Reference proteome</keyword>
<sequence>MHSVSWANYLVIVMPLFALIFSVQSQIRYHRIKFWFVATALAFTTVISLAFSTMGELAFGVVWSLFLFQRHRHEVLPFLLIWESYLMLTNFMVIAINLFAKLWPQTQSGLDFAIPIIVNCVIWILAGRAWPHRSDLAAHFAAFNDAPTRLLLTWYTGATTLILYGIQISFEWLKLADSTTWLLMAEVLLFAAANVLVLYYGLQAYRAAMQTKLTQQAEAAREKYYAELEAQQTHNRHLLHDYKNILATLQLNNDTSANQALLANAQQALTQAQPDQAVLDHILCTPLRSLLYLKWTQAENAKRHLQIQTQGDIDLKPDDLVMPVLRGVGILLDNAIEAINVGQSAAVLLVADVKHVAITVINPVPADFTLQDLTKISKGAGHGNGLAIIQELSQDERIQARTKLHHQQLAQSLIIEVPHA</sequence>
<evidence type="ECO:0000256" key="1">
    <source>
        <dbReference type="SAM" id="Phobius"/>
    </source>
</evidence>
<feature type="transmembrane region" description="Helical" evidence="1">
    <location>
        <begin position="150"/>
        <end position="170"/>
    </location>
</feature>
<keyword evidence="1" id="KW-0812">Transmembrane</keyword>
<keyword evidence="1" id="KW-0472">Membrane</keyword>